<evidence type="ECO:0000313" key="2">
    <source>
        <dbReference type="Proteomes" id="UP001595904"/>
    </source>
</evidence>
<dbReference type="RefSeq" id="WP_380602710.1">
    <property type="nucleotide sequence ID" value="NZ_JBHSDU010000014.1"/>
</dbReference>
<reference evidence="2" key="1">
    <citation type="journal article" date="2019" name="Int. J. Syst. Evol. Microbiol.">
        <title>The Global Catalogue of Microorganisms (GCM) 10K type strain sequencing project: providing services to taxonomists for standard genome sequencing and annotation.</title>
        <authorList>
            <consortium name="The Broad Institute Genomics Platform"/>
            <consortium name="The Broad Institute Genome Sequencing Center for Infectious Disease"/>
            <person name="Wu L."/>
            <person name="Ma J."/>
        </authorList>
    </citation>
    <scope>NUCLEOTIDE SEQUENCE [LARGE SCALE GENOMIC DNA]</scope>
    <source>
        <strain evidence="2">CGMCC 1.10759</strain>
    </source>
</reference>
<dbReference type="SUPFAM" id="SSF75011">
    <property type="entry name" value="3-carboxy-cis,cis-mucoante lactonizing enzyme"/>
    <property type="match status" value="1"/>
</dbReference>
<sequence length="309" mass="33759">MNHAPRLLASSVVRGSRLGQSHGGLFLVDMLEGTIEQKLDWNRTDIDVSGRGGDRGLRGIAFHRDNIIVAANAEILFLDRDFNWTETYTCRFLRHCHEIAVHGDLLFITSTGFDSILTFDLRSRTFEQGLQLRYENGTAKVLAYDPQAAQGPAPSQTLHINSVTATATDIYVSGLRMQQLLRIRGEEVVAVATLPMGTHNAQLLAGGLIYNDTAADRACFHSGGRIVTMSVPVYPHELILNSERVDAGVARPGFARGLCEVAPGRVAIGSSPSTLSIHDLRSGTRVLSKNLSMDVRNAIHGLAAWPYEE</sequence>
<gene>
    <name evidence="1" type="ORF">ACFPN2_27750</name>
</gene>
<proteinExistence type="predicted"/>
<dbReference type="EMBL" id="JBHSDU010000014">
    <property type="protein sequence ID" value="MFC4312910.1"/>
    <property type="molecule type" value="Genomic_DNA"/>
</dbReference>
<dbReference type="Proteomes" id="UP001595904">
    <property type="component" value="Unassembled WGS sequence"/>
</dbReference>
<protein>
    <submittedName>
        <fullName evidence="1">Uncharacterized protein</fullName>
    </submittedName>
</protein>
<accession>A0ABV8T0L0</accession>
<comment type="caution">
    <text evidence="1">The sequence shown here is derived from an EMBL/GenBank/DDBJ whole genome shotgun (WGS) entry which is preliminary data.</text>
</comment>
<name>A0ABV8T0L0_9GAMM</name>
<organism evidence="1 2">
    <name type="scientific">Steroidobacter flavus</name>
    <dbReference type="NCBI Taxonomy" id="1842136"/>
    <lineage>
        <taxon>Bacteria</taxon>
        <taxon>Pseudomonadati</taxon>
        <taxon>Pseudomonadota</taxon>
        <taxon>Gammaproteobacteria</taxon>
        <taxon>Steroidobacterales</taxon>
        <taxon>Steroidobacteraceae</taxon>
        <taxon>Steroidobacter</taxon>
    </lineage>
</organism>
<evidence type="ECO:0000313" key="1">
    <source>
        <dbReference type="EMBL" id="MFC4312910.1"/>
    </source>
</evidence>
<keyword evidence="2" id="KW-1185">Reference proteome</keyword>